<organism evidence="2 3">
    <name type="scientific">Rhodoglobus aureus</name>
    <dbReference type="NCBI Taxonomy" id="191497"/>
    <lineage>
        <taxon>Bacteria</taxon>
        <taxon>Bacillati</taxon>
        <taxon>Actinomycetota</taxon>
        <taxon>Actinomycetes</taxon>
        <taxon>Micrococcales</taxon>
        <taxon>Microbacteriaceae</taxon>
        <taxon>Rhodoglobus</taxon>
    </lineage>
</organism>
<name>A0ABN1VPF1_9MICO</name>
<reference evidence="2 3" key="1">
    <citation type="journal article" date="2019" name="Int. J. Syst. Evol. Microbiol.">
        <title>The Global Catalogue of Microorganisms (GCM) 10K type strain sequencing project: providing services to taxonomists for standard genome sequencing and annotation.</title>
        <authorList>
            <consortium name="The Broad Institute Genomics Platform"/>
            <consortium name="The Broad Institute Genome Sequencing Center for Infectious Disease"/>
            <person name="Wu L."/>
            <person name="Ma J."/>
        </authorList>
    </citation>
    <scope>NUCLEOTIDE SEQUENCE [LARGE SCALE GENOMIC DNA]</scope>
    <source>
        <strain evidence="2 3">JCM 12762</strain>
    </source>
</reference>
<gene>
    <name evidence="2" type="ORF">GCM10009655_12730</name>
</gene>
<proteinExistence type="predicted"/>
<dbReference type="EMBL" id="BAAAKW010000025">
    <property type="protein sequence ID" value="GAA1214971.1"/>
    <property type="molecule type" value="Genomic_DNA"/>
</dbReference>
<dbReference type="Proteomes" id="UP001500943">
    <property type="component" value="Unassembled WGS sequence"/>
</dbReference>
<protein>
    <submittedName>
        <fullName evidence="2">Uncharacterized protein</fullName>
    </submittedName>
</protein>
<evidence type="ECO:0000313" key="2">
    <source>
        <dbReference type="EMBL" id="GAA1214971.1"/>
    </source>
</evidence>
<evidence type="ECO:0000313" key="3">
    <source>
        <dbReference type="Proteomes" id="UP001500943"/>
    </source>
</evidence>
<evidence type="ECO:0000256" key="1">
    <source>
        <dbReference type="SAM" id="MobiDB-lite"/>
    </source>
</evidence>
<feature type="region of interest" description="Disordered" evidence="1">
    <location>
        <begin position="1"/>
        <end position="21"/>
    </location>
</feature>
<accession>A0ABN1VPF1</accession>
<comment type="caution">
    <text evidence="2">The sequence shown here is derived from an EMBL/GenBank/DDBJ whole genome shotgun (WGS) entry which is preliminary data.</text>
</comment>
<sequence>MSAANPERQRNEDAKQPPQRYIDVTMSRSLLTKMGEALVIRRENWAAAGDGLGVLRS</sequence>
<keyword evidence="3" id="KW-1185">Reference proteome</keyword>